<keyword evidence="2" id="KW-1185">Reference proteome</keyword>
<dbReference type="AlphaFoldDB" id="A0A448WXS9"/>
<evidence type="ECO:0000313" key="2">
    <source>
        <dbReference type="Proteomes" id="UP000784294"/>
    </source>
</evidence>
<gene>
    <name evidence="1" type="ORF">PXEA_LOCUS16466</name>
</gene>
<accession>A0A448WXS9</accession>
<protein>
    <submittedName>
        <fullName evidence="1">Uncharacterized protein</fullName>
    </submittedName>
</protein>
<comment type="caution">
    <text evidence="1">The sequence shown here is derived from an EMBL/GenBank/DDBJ whole genome shotgun (WGS) entry which is preliminary data.</text>
</comment>
<proteinExistence type="predicted"/>
<name>A0A448WXS9_9PLAT</name>
<dbReference type="EMBL" id="CAAALY010059619">
    <property type="protein sequence ID" value="VEL23026.1"/>
    <property type="molecule type" value="Genomic_DNA"/>
</dbReference>
<organism evidence="1 2">
    <name type="scientific">Protopolystoma xenopodis</name>
    <dbReference type="NCBI Taxonomy" id="117903"/>
    <lineage>
        <taxon>Eukaryota</taxon>
        <taxon>Metazoa</taxon>
        <taxon>Spiralia</taxon>
        <taxon>Lophotrochozoa</taxon>
        <taxon>Platyhelminthes</taxon>
        <taxon>Monogenea</taxon>
        <taxon>Polyopisthocotylea</taxon>
        <taxon>Polystomatidea</taxon>
        <taxon>Polystomatidae</taxon>
        <taxon>Protopolystoma</taxon>
    </lineage>
</organism>
<reference evidence="1" key="1">
    <citation type="submission" date="2018-11" db="EMBL/GenBank/DDBJ databases">
        <authorList>
            <consortium name="Pathogen Informatics"/>
        </authorList>
    </citation>
    <scope>NUCLEOTIDE SEQUENCE</scope>
</reference>
<dbReference type="Proteomes" id="UP000784294">
    <property type="component" value="Unassembled WGS sequence"/>
</dbReference>
<sequence length="425" mass="43147">MHLCYRKTFSQEMSSSTGLVSDTTSSQTAAPPVPAWIMRASSLIGLATTTSSVATLTTTTNSATGSASTTFGSALPSTVVSGAPGATTMVLPATAATLSSLVASGSSPLSSNVITSASATPVCTLPTQPPRQTAEIRPIANNVATVTPQPATPVLDQGYSIFQAMSSQQLSLTNSRVHPPTTSMAGLFSFLPSSPSTSVTCPLSLQTHTATLMPVRRSSASSPVHHSSLLLPPQQQPLAILSVVSAASSSSSSTSPVSLPLISATSCSTSQVTSSLGSHILASPSSSTTTSGSPVGITTAAVVTGKRRHEEIQLDEPSHSASSLPTSTTVHGLANSASSCHLQVEMTSVSNTMGSVSPPIATLVTSASTASGHPSLPKRLRQAGLACQAPALSFVSPLVVEEVGGPLSTEYFLFDFDFAFRTQTG</sequence>
<evidence type="ECO:0000313" key="1">
    <source>
        <dbReference type="EMBL" id="VEL23026.1"/>
    </source>
</evidence>